<reference evidence="1 2" key="1">
    <citation type="journal article" date="2018" name="PLoS Genet.">
        <title>Population sequencing reveals clonal diversity and ancestral inbreeding in the grapevine cultivar Chardonnay.</title>
        <authorList>
            <person name="Roach M.J."/>
            <person name="Johnson D.L."/>
            <person name="Bohlmann J."/>
            <person name="van Vuuren H.J."/>
            <person name="Jones S.J."/>
            <person name="Pretorius I.S."/>
            <person name="Schmidt S.A."/>
            <person name="Borneman A.R."/>
        </authorList>
    </citation>
    <scope>NUCLEOTIDE SEQUENCE [LARGE SCALE GENOMIC DNA]</scope>
    <source>
        <strain evidence="2">cv. Chardonnay</strain>
        <tissue evidence="1">Leaf</tissue>
    </source>
</reference>
<dbReference type="Proteomes" id="UP000288805">
    <property type="component" value="Unassembled WGS sequence"/>
</dbReference>
<gene>
    <name evidence="1" type="ORF">CK203_063875</name>
</gene>
<dbReference type="EMBL" id="QGNW01000645">
    <property type="protein sequence ID" value="RVW66553.1"/>
    <property type="molecule type" value="Genomic_DNA"/>
</dbReference>
<dbReference type="AlphaFoldDB" id="A0A438G2W8"/>
<name>A0A438G2W8_VITVI</name>
<evidence type="ECO:0000313" key="2">
    <source>
        <dbReference type="Proteomes" id="UP000288805"/>
    </source>
</evidence>
<sequence length="119" mass="13544">MDLEVCAAKEELGKKCLRLSMGKRSLGGEQGRQMGCLGFPDLFPWLPKERHCGGLLGSESESRRVELKTVKDFNDWELGLVDNMLVELRNYRVSMEEDSVFWRGGADGLFKVKEAYRVL</sequence>
<proteinExistence type="predicted"/>
<comment type="caution">
    <text evidence="1">The sequence shown here is derived from an EMBL/GenBank/DDBJ whole genome shotgun (WGS) entry which is preliminary data.</text>
</comment>
<organism evidence="1 2">
    <name type="scientific">Vitis vinifera</name>
    <name type="common">Grape</name>
    <dbReference type="NCBI Taxonomy" id="29760"/>
    <lineage>
        <taxon>Eukaryota</taxon>
        <taxon>Viridiplantae</taxon>
        <taxon>Streptophyta</taxon>
        <taxon>Embryophyta</taxon>
        <taxon>Tracheophyta</taxon>
        <taxon>Spermatophyta</taxon>
        <taxon>Magnoliopsida</taxon>
        <taxon>eudicotyledons</taxon>
        <taxon>Gunneridae</taxon>
        <taxon>Pentapetalae</taxon>
        <taxon>rosids</taxon>
        <taxon>Vitales</taxon>
        <taxon>Vitaceae</taxon>
        <taxon>Viteae</taxon>
        <taxon>Vitis</taxon>
    </lineage>
</organism>
<evidence type="ECO:0000313" key="1">
    <source>
        <dbReference type="EMBL" id="RVW66553.1"/>
    </source>
</evidence>
<protein>
    <submittedName>
        <fullName evidence="1">Uncharacterized protein</fullName>
    </submittedName>
</protein>
<accession>A0A438G2W8</accession>